<accession>A0AAD7ZEB8</accession>
<keyword evidence="1" id="KW-0812">Transmembrane</keyword>
<protein>
    <submittedName>
        <fullName evidence="2">Uncharacterized protein</fullName>
    </submittedName>
</protein>
<keyword evidence="1" id="KW-1133">Transmembrane helix</keyword>
<dbReference type="AlphaFoldDB" id="A0AAD7ZEB8"/>
<dbReference type="Proteomes" id="UP001233999">
    <property type="component" value="Unassembled WGS sequence"/>
</dbReference>
<comment type="caution">
    <text evidence="2">The sequence shown here is derived from an EMBL/GenBank/DDBJ whole genome shotgun (WGS) entry which is preliminary data.</text>
</comment>
<feature type="transmembrane region" description="Helical" evidence="1">
    <location>
        <begin position="58"/>
        <end position="75"/>
    </location>
</feature>
<keyword evidence="3" id="KW-1185">Reference proteome</keyword>
<dbReference type="EMBL" id="JASPKZ010008764">
    <property type="protein sequence ID" value="KAJ9579024.1"/>
    <property type="molecule type" value="Genomic_DNA"/>
</dbReference>
<evidence type="ECO:0000313" key="2">
    <source>
        <dbReference type="EMBL" id="KAJ9579024.1"/>
    </source>
</evidence>
<organism evidence="2 3">
    <name type="scientific">Diploptera punctata</name>
    <name type="common">Pacific beetle cockroach</name>
    <dbReference type="NCBI Taxonomy" id="6984"/>
    <lineage>
        <taxon>Eukaryota</taxon>
        <taxon>Metazoa</taxon>
        <taxon>Ecdysozoa</taxon>
        <taxon>Arthropoda</taxon>
        <taxon>Hexapoda</taxon>
        <taxon>Insecta</taxon>
        <taxon>Pterygota</taxon>
        <taxon>Neoptera</taxon>
        <taxon>Polyneoptera</taxon>
        <taxon>Dictyoptera</taxon>
        <taxon>Blattodea</taxon>
        <taxon>Blaberoidea</taxon>
        <taxon>Blaberidae</taxon>
        <taxon>Diplopterinae</taxon>
        <taxon>Diploptera</taxon>
    </lineage>
</organism>
<keyword evidence="1" id="KW-0472">Membrane</keyword>
<name>A0AAD7ZEB8_DIPPU</name>
<gene>
    <name evidence="2" type="ORF">L9F63_024869</name>
</gene>
<reference evidence="2" key="2">
    <citation type="submission" date="2023-05" db="EMBL/GenBank/DDBJ databases">
        <authorList>
            <person name="Fouks B."/>
        </authorList>
    </citation>
    <scope>NUCLEOTIDE SEQUENCE</scope>
    <source>
        <strain evidence="2">Stay&amp;Tobe</strain>
        <tissue evidence="2">Testes</tissue>
    </source>
</reference>
<sequence length="153" mass="17364">CLYRIYSLMLNPIFHIFSAHVERLEVSEHKPSPSNNPTTNSHMLIAFIKFVDTNRFEGVSNASTIVFVVFAFVLMRDLPGVDGCNSTLNSRLAPSLSLAYVIAHAASVLHCFVLFHCCNLNNCLSNVKKKTQIVDSILERNYFYFLHTSYSFH</sequence>
<evidence type="ECO:0000256" key="1">
    <source>
        <dbReference type="SAM" id="Phobius"/>
    </source>
</evidence>
<evidence type="ECO:0000313" key="3">
    <source>
        <dbReference type="Proteomes" id="UP001233999"/>
    </source>
</evidence>
<feature type="non-terminal residue" evidence="2">
    <location>
        <position position="1"/>
    </location>
</feature>
<feature type="transmembrane region" description="Helical" evidence="1">
    <location>
        <begin position="96"/>
        <end position="115"/>
    </location>
</feature>
<feature type="non-terminal residue" evidence="2">
    <location>
        <position position="153"/>
    </location>
</feature>
<proteinExistence type="predicted"/>
<reference evidence="2" key="1">
    <citation type="journal article" date="2023" name="IScience">
        <title>Live-bearing cockroach genome reveals convergent evolutionary mechanisms linked to viviparity in insects and beyond.</title>
        <authorList>
            <person name="Fouks B."/>
            <person name="Harrison M.C."/>
            <person name="Mikhailova A.A."/>
            <person name="Marchal E."/>
            <person name="English S."/>
            <person name="Carruthers M."/>
            <person name="Jennings E.C."/>
            <person name="Chiamaka E.L."/>
            <person name="Frigard R.A."/>
            <person name="Pippel M."/>
            <person name="Attardo G.M."/>
            <person name="Benoit J.B."/>
            <person name="Bornberg-Bauer E."/>
            <person name="Tobe S.S."/>
        </authorList>
    </citation>
    <scope>NUCLEOTIDE SEQUENCE</scope>
    <source>
        <strain evidence="2">Stay&amp;Tobe</strain>
    </source>
</reference>